<dbReference type="SUPFAM" id="SSF81321">
    <property type="entry name" value="Family A G protein-coupled receptor-like"/>
    <property type="match status" value="1"/>
</dbReference>
<dbReference type="PROSITE" id="PS50262">
    <property type="entry name" value="G_PROTEIN_RECEP_F1_2"/>
    <property type="match status" value="1"/>
</dbReference>
<evidence type="ECO:0000313" key="7">
    <source>
        <dbReference type="EMBL" id="CAF1416266.1"/>
    </source>
</evidence>
<dbReference type="EMBL" id="CAJOAZ010001580">
    <property type="protein sequence ID" value="CAF3832061.1"/>
    <property type="molecule type" value="Genomic_DNA"/>
</dbReference>
<dbReference type="Gene3D" id="1.20.1070.10">
    <property type="entry name" value="Rhodopsin 7-helix transmembrane proteins"/>
    <property type="match status" value="1"/>
</dbReference>
<organism evidence="8 9">
    <name type="scientific">Adineta steineri</name>
    <dbReference type="NCBI Taxonomy" id="433720"/>
    <lineage>
        <taxon>Eukaryota</taxon>
        <taxon>Metazoa</taxon>
        <taxon>Spiralia</taxon>
        <taxon>Gnathifera</taxon>
        <taxon>Rotifera</taxon>
        <taxon>Eurotatoria</taxon>
        <taxon>Bdelloidea</taxon>
        <taxon>Adinetida</taxon>
        <taxon>Adinetidae</taxon>
        <taxon>Adineta</taxon>
    </lineage>
</organism>
<protein>
    <recommendedName>
        <fullName evidence="6">G-protein coupled receptors family 1 profile domain-containing protein</fullName>
    </recommendedName>
</protein>
<name>A0A819DP20_9BILA</name>
<evidence type="ECO:0000256" key="3">
    <source>
        <dbReference type="ARBA" id="ARBA00022989"/>
    </source>
</evidence>
<keyword evidence="4 5" id="KW-0472">Membrane</keyword>
<reference evidence="8" key="1">
    <citation type="submission" date="2021-02" db="EMBL/GenBank/DDBJ databases">
        <authorList>
            <person name="Nowell W R."/>
        </authorList>
    </citation>
    <scope>NUCLEOTIDE SEQUENCE</scope>
</reference>
<accession>A0A819DP20</accession>
<dbReference type="EMBL" id="CAJNOG010001165">
    <property type="protein sequence ID" value="CAF1416266.1"/>
    <property type="molecule type" value="Genomic_DNA"/>
</dbReference>
<feature type="transmembrane region" description="Helical" evidence="5">
    <location>
        <begin position="49"/>
        <end position="70"/>
    </location>
</feature>
<dbReference type="GO" id="GO:0016020">
    <property type="term" value="C:membrane"/>
    <property type="evidence" value="ECO:0007669"/>
    <property type="project" value="UniProtKB-SubCell"/>
</dbReference>
<keyword evidence="2 5" id="KW-0812">Transmembrane</keyword>
<proteinExistence type="predicted"/>
<dbReference type="AlphaFoldDB" id="A0A819DP20"/>
<evidence type="ECO:0000256" key="1">
    <source>
        <dbReference type="ARBA" id="ARBA00004370"/>
    </source>
</evidence>
<feature type="transmembrane region" description="Helical" evidence="5">
    <location>
        <begin position="12"/>
        <end position="37"/>
    </location>
</feature>
<dbReference type="InterPro" id="IPR017452">
    <property type="entry name" value="GPCR_Rhodpsn_7TM"/>
</dbReference>
<gene>
    <name evidence="7" type="ORF">JYZ213_LOCUS38694</name>
    <name evidence="8" type="ORF">OXD698_LOCUS20122</name>
</gene>
<evidence type="ECO:0000313" key="8">
    <source>
        <dbReference type="EMBL" id="CAF3832061.1"/>
    </source>
</evidence>
<evidence type="ECO:0000256" key="2">
    <source>
        <dbReference type="ARBA" id="ARBA00022692"/>
    </source>
</evidence>
<feature type="transmembrane region" description="Helical" evidence="5">
    <location>
        <begin position="141"/>
        <end position="164"/>
    </location>
</feature>
<dbReference type="Pfam" id="PF10324">
    <property type="entry name" value="7TM_GPCR_Srw"/>
    <property type="match status" value="1"/>
</dbReference>
<dbReference type="Proteomes" id="UP000663845">
    <property type="component" value="Unassembled WGS sequence"/>
</dbReference>
<feature type="domain" description="G-protein coupled receptors family 1 profile" evidence="6">
    <location>
        <begin position="36"/>
        <end position="161"/>
    </location>
</feature>
<keyword evidence="3 5" id="KW-1133">Transmembrane helix</keyword>
<comment type="caution">
    <text evidence="8">The sequence shown here is derived from an EMBL/GenBank/DDBJ whole genome shotgun (WGS) entry which is preliminary data.</text>
</comment>
<dbReference type="Proteomes" id="UP000663844">
    <property type="component" value="Unassembled WGS sequence"/>
</dbReference>
<evidence type="ECO:0000256" key="5">
    <source>
        <dbReference type="SAM" id="Phobius"/>
    </source>
</evidence>
<sequence length="191" mass="21809">MTSSTDADFSAYYAGLTFNISVVGGFIFLGLGVPFCYLQPGDYRIFDAIANIVLELIPLIFLSIFGMGIWKNLGRIRVQPATNVLVATNTHRSKDQQLTITLLAETVNYMLWGTPICILSMYREITQYETKSARQETIEEFLLAIFYYLTFIRPTTNFFIYLAVSKTFRKKAFQILFKQGQHRTVGHDVGR</sequence>
<dbReference type="GO" id="GO:0008528">
    <property type="term" value="F:G protein-coupled peptide receptor activity"/>
    <property type="evidence" value="ECO:0007669"/>
    <property type="project" value="InterPro"/>
</dbReference>
<evidence type="ECO:0000259" key="6">
    <source>
        <dbReference type="PROSITE" id="PS50262"/>
    </source>
</evidence>
<evidence type="ECO:0000313" key="9">
    <source>
        <dbReference type="Proteomes" id="UP000663844"/>
    </source>
</evidence>
<dbReference type="InterPro" id="IPR019427">
    <property type="entry name" value="7TM_GPCR_serpentine_rcpt_Srw"/>
</dbReference>
<evidence type="ECO:0000256" key="4">
    <source>
        <dbReference type="ARBA" id="ARBA00023136"/>
    </source>
</evidence>
<comment type="subcellular location">
    <subcellularLocation>
        <location evidence="1">Membrane</location>
    </subcellularLocation>
</comment>